<dbReference type="AlphaFoldDB" id="A0A095B4P6"/>
<dbReference type="InterPro" id="IPR011646">
    <property type="entry name" value="KAP_P-loop"/>
</dbReference>
<dbReference type="GeneID" id="89477265"/>
<gene>
    <name evidence="2" type="ORF">AtDm6_1550</name>
</gene>
<keyword evidence="3" id="KW-1185">Reference proteome</keyword>
<feature type="domain" description="KAP NTPase" evidence="1">
    <location>
        <begin position="22"/>
        <end position="226"/>
    </location>
</feature>
<comment type="caution">
    <text evidence="2">The sequence shown here is derived from an EMBL/GenBank/DDBJ whole genome shotgun (WGS) entry which is preliminary data.</text>
</comment>
<sequence length="584" mass="65275">MTRLKMSQKNVFEQIERFLSTENPEVLSVSGRWGVGKTHLWNETLKANRATAKLRNYAYVSLFGMRSLDALTTAIVQSTVSLEGPELEPTFDSYLEHLSSFPGVIALTKRAARKSTTVASKAASTLPYVGKLADLFAPGAALLISKQIICIDDIERAGQGLDMADVLGMVSSLCEHKGCKVVLLLNEDALGEQGTKYRSYIEKVVDQAVRFEPTPEESAVAAISAEDVLGQQLAKQTVALGIKNIRVIRRIRRFLQHLESELTDLHSGVTERVIKSIALLGWCVFEPTLAPDLALVCRYAKFRINLSNENCSANELNLDQLLKAYDFGDFDQIDQVLSDGLQAGAFDRQALQKLLEDESKKLASEEAREVISKPWKIFHDGLGNDQDKFIEAICTAFERYSNAMSPTDASDALQFLRELGRTEEAERFLPMYVDTQKDKPREFFALYTCNRGRLDPHIVTAFDAILAGMPVDRDPTEILRKIVFSQDWGPDELAYLATLPSECYDKMLKDWQGHDLNNAIYLALDFGRLDTSATNKIEFARQMAASLQRIAAESGLNRLRLRPYLTKIPPALMAEEQSSEEPDN</sequence>
<proteinExistence type="predicted"/>
<organism evidence="2 3">
    <name type="scientific">Acetobacter tropicalis</name>
    <dbReference type="NCBI Taxonomy" id="104102"/>
    <lineage>
        <taxon>Bacteria</taxon>
        <taxon>Pseudomonadati</taxon>
        <taxon>Pseudomonadota</taxon>
        <taxon>Alphaproteobacteria</taxon>
        <taxon>Acetobacterales</taxon>
        <taxon>Acetobacteraceae</taxon>
        <taxon>Acetobacter</taxon>
    </lineage>
</organism>
<dbReference type="Pfam" id="PF07693">
    <property type="entry name" value="KAP_NTPase"/>
    <property type="match status" value="1"/>
</dbReference>
<dbReference type="PATRIC" id="fig|104102.7.peg.1533"/>
<reference evidence="2 3" key="1">
    <citation type="submission" date="2014-06" db="EMBL/GenBank/DDBJ databases">
        <title>Functional and comparative genomic analyses of the Drosophila gut microbiota identify candidate symbiosis factors.</title>
        <authorList>
            <person name="Newell P.D."/>
            <person name="Chaston J.M."/>
            <person name="Douglas A.E."/>
        </authorList>
    </citation>
    <scope>NUCLEOTIDE SEQUENCE [LARGE SCALE GENOMIC DNA]</scope>
    <source>
        <strain evidence="2 3">DmCS_006</strain>
    </source>
</reference>
<dbReference type="InterPro" id="IPR027417">
    <property type="entry name" value="P-loop_NTPase"/>
</dbReference>
<dbReference type="EMBL" id="JOKM01000054">
    <property type="protein sequence ID" value="KGB23918.1"/>
    <property type="molecule type" value="Genomic_DNA"/>
</dbReference>
<evidence type="ECO:0000313" key="2">
    <source>
        <dbReference type="EMBL" id="KGB23918.1"/>
    </source>
</evidence>
<dbReference type="RefSeq" id="WP_035379592.1">
    <property type="nucleotide sequence ID" value="NZ_JAUYUW010000001.1"/>
</dbReference>
<protein>
    <recommendedName>
        <fullName evidence="1">KAP NTPase domain-containing protein</fullName>
    </recommendedName>
</protein>
<evidence type="ECO:0000313" key="3">
    <source>
        <dbReference type="Proteomes" id="UP000029448"/>
    </source>
</evidence>
<dbReference type="Proteomes" id="UP000029448">
    <property type="component" value="Unassembled WGS sequence"/>
</dbReference>
<dbReference type="SUPFAM" id="SSF52540">
    <property type="entry name" value="P-loop containing nucleoside triphosphate hydrolases"/>
    <property type="match status" value="1"/>
</dbReference>
<name>A0A095B4P6_9PROT</name>
<accession>A0A095B4P6</accession>
<dbReference type="Gene3D" id="3.40.50.300">
    <property type="entry name" value="P-loop containing nucleotide triphosphate hydrolases"/>
    <property type="match status" value="1"/>
</dbReference>
<evidence type="ECO:0000259" key="1">
    <source>
        <dbReference type="Pfam" id="PF07693"/>
    </source>
</evidence>